<evidence type="ECO:0000313" key="3">
    <source>
        <dbReference type="Proteomes" id="UP000319210"/>
    </source>
</evidence>
<protein>
    <submittedName>
        <fullName evidence="2">Uncharacterized protein</fullName>
    </submittedName>
</protein>
<feature type="compositionally biased region" description="Pro residues" evidence="1">
    <location>
        <begin position="137"/>
        <end position="154"/>
    </location>
</feature>
<feature type="compositionally biased region" description="Basic residues" evidence="1">
    <location>
        <begin position="1"/>
        <end position="18"/>
    </location>
</feature>
<feature type="compositionally biased region" description="Low complexity" evidence="1">
    <location>
        <begin position="99"/>
        <end position="136"/>
    </location>
</feature>
<feature type="compositionally biased region" description="Basic and acidic residues" evidence="1">
    <location>
        <begin position="19"/>
        <end position="34"/>
    </location>
</feature>
<name>A0A4Y3R3C9_STRCI</name>
<evidence type="ECO:0000256" key="1">
    <source>
        <dbReference type="SAM" id="MobiDB-lite"/>
    </source>
</evidence>
<dbReference type="AlphaFoldDB" id="A0A4Y3R3C9"/>
<gene>
    <name evidence="2" type="ORF">SCA03_46820</name>
</gene>
<keyword evidence="3" id="KW-1185">Reference proteome</keyword>
<dbReference type="RefSeq" id="WP_141275625.1">
    <property type="nucleotide sequence ID" value="NZ_BJMM01000027.1"/>
</dbReference>
<feature type="compositionally biased region" description="Low complexity" evidence="1">
    <location>
        <begin position="155"/>
        <end position="164"/>
    </location>
</feature>
<feature type="region of interest" description="Disordered" evidence="1">
    <location>
        <begin position="98"/>
        <end position="164"/>
    </location>
</feature>
<accession>A0A4Y3R3C9</accession>
<dbReference type="Proteomes" id="UP000319210">
    <property type="component" value="Unassembled WGS sequence"/>
</dbReference>
<proteinExistence type="predicted"/>
<dbReference type="EMBL" id="BJMM01000027">
    <property type="protein sequence ID" value="GEB52131.1"/>
    <property type="molecule type" value="Genomic_DNA"/>
</dbReference>
<organism evidence="2 3">
    <name type="scientific">Streptomyces cacaoi</name>
    <dbReference type="NCBI Taxonomy" id="1898"/>
    <lineage>
        <taxon>Bacteria</taxon>
        <taxon>Bacillati</taxon>
        <taxon>Actinomycetota</taxon>
        <taxon>Actinomycetes</taxon>
        <taxon>Kitasatosporales</taxon>
        <taxon>Streptomycetaceae</taxon>
        <taxon>Streptomyces</taxon>
    </lineage>
</organism>
<feature type="compositionally biased region" description="Low complexity" evidence="1">
    <location>
        <begin position="43"/>
        <end position="58"/>
    </location>
</feature>
<evidence type="ECO:0000313" key="2">
    <source>
        <dbReference type="EMBL" id="GEB52131.1"/>
    </source>
</evidence>
<feature type="region of interest" description="Disordered" evidence="1">
    <location>
        <begin position="1"/>
        <end position="74"/>
    </location>
</feature>
<comment type="caution">
    <text evidence="2">The sequence shown here is derived from an EMBL/GenBank/DDBJ whole genome shotgun (WGS) entry which is preliminary data.</text>
</comment>
<dbReference type="OrthoDB" id="4334759at2"/>
<sequence length="326" mass="33135">MAQQKVRRGGGWFLRRRAARDETAPGDGPARDDSAVGGAAHGPEASSPPDTPDAADVAEVPDPDTPEERARRGRWRLVVAGALFATLILPRVVSTAGQAGATDAGPSPAPSATGASARPGPSGSPTGLPGPSASAPPTAPAPGSPGALPSPPSGAPGSADSGAGAFRSVRAGQCLSVHDNGSGWSRPAPTAATRVDCGSERAYVRVTAVREETGTCPAGNGRAEWRRGGTTLCLTRQFRTDQCLLAESDGSGVRAALMSAPACSQRAPAQGRFDRLLTVTGLHDLPASPRVCREDAGADGHARYWTWEVDGGERLLCAAEVGASDR</sequence>
<reference evidence="2 3" key="1">
    <citation type="submission" date="2019-06" db="EMBL/GenBank/DDBJ databases">
        <title>Whole genome shotgun sequence of Streptomyces cacaoi subsp. cacaoi NBRC 12748.</title>
        <authorList>
            <person name="Hosoyama A."/>
            <person name="Uohara A."/>
            <person name="Ohji S."/>
            <person name="Ichikawa N."/>
        </authorList>
    </citation>
    <scope>NUCLEOTIDE SEQUENCE [LARGE SCALE GENOMIC DNA]</scope>
    <source>
        <strain evidence="2 3">NBRC 12748</strain>
    </source>
</reference>